<sequence>MKQDSQLYIGVMSGTSLDGVDVALCEIDAMHCRLVASYEHPFPSALKEEILHTITHTVTLQTIGELDVKLGKLFAEAVNSFIEKNTLLREEIKAIGLHGQTLWHAPNSSYPFSMQLGSANEVVAATGIDVIADFRGADVANGGEGAPFAPAFHEEIFSYLGDNIAIVNIGGMANISYLGNELLGWDIGCGNVLMDAFMQKTQSKAYDKEGAFAKSGSVNMALLQAMLKDEYFTKLPPKSTGREYFNTAWLNSYLQDFQSISDADIQRTLLELTAVTIANEANRLHVEKLIICGGGAKNSFLMQRLDALCRGEVAKSDAHGVSSDFLEAMIFAWLAYKRVHRQTVNLKSVTGAKKNAILGAHYAAN</sequence>
<feature type="binding site" evidence="1">
    <location>
        <begin position="14"/>
        <end position="21"/>
    </location>
    <ligand>
        <name>ATP</name>
        <dbReference type="ChEBI" id="CHEBI:30616"/>
    </ligand>
</feature>
<comment type="pathway">
    <text evidence="1">Amino-sugar metabolism; 1,6-anhydro-N-acetylmuramate degradation.</text>
</comment>
<comment type="similarity">
    <text evidence="1">Belongs to the anhydro-N-acetylmuramic acid kinase family.</text>
</comment>
<evidence type="ECO:0000313" key="2">
    <source>
        <dbReference type="EMBL" id="HFB53394.1"/>
    </source>
</evidence>
<dbReference type="InterPro" id="IPR005338">
    <property type="entry name" value="Anhydro_N_Ac-Mur_kinase"/>
</dbReference>
<gene>
    <name evidence="1" type="primary">anmK</name>
    <name evidence="2" type="ORF">ENJ67_01560</name>
</gene>
<dbReference type="GO" id="GO:0009254">
    <property type="term" value="P:peptidoglycan turnover"/>
    <property type="evidence" value="ECO:0007669"/>
    <property type="project" value="UniProtKB-UniRule"/>
</dbReference>
<keyword evidence="1" id="KW-0547">Nucleotide-binding</keyword>
<dbReference type="HAMAP" id="MF_01270">
    <property type="entry name" value="AnhMurNAc_kinase"/>
    <property type="match status" value="1"/>
</dbReference>
<dbReference type="NCBIfam" id="NF007139">
    <property type="entry name" value="PRK09585.1-3"/>
    <property type="match status" value="1"/>
</dbReference>
<dbReference type="Pfam" id="PF03702">
    <property type="entry name" value="AnmK"/>
    <property type="match status" value="1"/>
</dbReference>
<dbReference type="Proteomes" id="UP000886390">
    <property type="component" value="Unassembled WGS sequence"/>
</dbReference>
<comment type="pathway">
    <text evidence="1">Cell wall biogenesis; peptidoglycan recycling.</text>
</comment>
<dbReference type="PANTHER" id="PTHR30605">
    <property type="entry name" value="ANHYDRO-N-ACETYLMURAMIC ACID KINASE"/>
    <property type="match status" value="1"/>
</dbReference>
<dbReference type="EMBL" id="DRNH01000084">
    <property type="protein sequence ID" value="HFB53394.1"/>
    <property type="molecule type" value="Genomic_DNA"/>
</dbReference>
<accession>A0A7C3G8K1</accession>
<dbReference type="GO" id="GO:0097175">
    <property type="term" value="P:1,6-anhydro-N-acetyl-beta-muramic acid catabolic process"/>
    <property type="evidence" value="ECO:0007669"/>
    <property type="project" value="UniProtKB-UniRule"/>
</dbReference>
<keyword evidence="1 2" id="KW-0418">Kinase</keyword>
<dbReference type="SUPFAM" id="SSF53067">
    <property type="entry name" value="Actin-like ATPase domain"/>
    <property type="match status" value="1"/>
</dbReference>
<dbReference type="GO" id="GO:0005524">
    <property type="term" value="F:ATP binding"/>
    <property type="evidence" value="ECO:0007669"/>
    <property type="project" value="UniProtKB-UniRule"/>
</dbReference>
<comment type="caution">
    <text evidence="2">The sequence shown here is derived from an EMBL/GenBank/DDBJ whole genome shotgun (WGS) entry which is preliminary data.</text>
</comment>
<dbReference type="GO" id="GO:0016301">
    <property type="term" value="F:kinase activity"/>
    <property type="evidence" value="ECO:0007669"/>
    <property type="project" value="UniProtKB-KW"/>
</dbReference>
<protein>
    <recommendedName>
        <fullName evidence="1">Anhydro-N-acetylmuramic acid kinase</fullName>
        <ecNumber evidence="1">2.7.1.170</ecNumber>
    </recommendedName>
    <alternativeName>
        <fullName evidence="1">AnhMurNAc kinase</fullName>
    </alternativeName>
</protein>
<dbReference type="UniPathway" id="UPA00544"/>
<dbReference type="InterPro" id="IPR043129">
    <property type="entry name" value="ATPase_NBD"/>
</dbReference>
<dbReference type="PANTHER" id="PTHR30605:SF0">
    <property type="entry name" value="ANHYDRO-N-ACETYLMURAMIC ACID KINASE"/>
    <property type="match status" value="1"/>
</dbReference>
<keyword evidence="1" id="KW-0067">ATP-binding</keyword>
<keyword evidence="1" id="KW-0119">Carbohydrate metabolism</keyword>
<reference evidence="2" key="1">
    <citation type="journal article" date="2020" name="mSystems">
        <title>Genome- and Community-Level Interaction Insights into Carbon Utilization and Element Cycling Functions of Hydrothermarchaeota in Hydrothermal Sediment.</title>
        <authorList>
            <person name="Zhou Z."/>
            <person name="Liu Y."/>
            <person name="Xu W."/>
            <person name="Pan J."/>
            <person name="Luo Z.H."/>
            <person name="Li M."/>
        </authorList>
    </citation>
    <scope>NUCLEOTIDE SEQUENCE [LARGE SCALE GENOMIC DNA]</scope>
    <source>
        <strain evidence="2">HyVt-507</strain>
    </source>
</reference>
<dbReference type="GO" id="GO:0016773">
    <property type="term" value="F:phosphotransferase activity, alcohol group as acceptor"/>
    <property type="evidence" value="ECO:0007669"/>
    <property type="project" value="UniProtKB-UniRule"/>
</dbReference>
<comment type="catalytic activity">
    <reaction evidence="1">
        <text>1,6-anhydro-N-acetyl-beta-muramate + ATP + H2O = N-acetyl-D-muramate 6-phosphate + ADP + H(+)</text>
        <dbReference type="Rhea" id="RHEA:24952"/>
        <dbReference type="ChEBI" id="CHEBI:15377"/>
        <dbReference type="ChEBI" id="CHEBI:15378"/>
        <dbReference type="ChEBI" id="CHEBI:30616"/>
        <dbReference type="ChEBI" id="CHEBI:58690"/>
        <dbReference type="ChEBI" id="CHEBI:58722"/>
        <dbReference type="ChEBI" id="CHEBI:456216"/>
        <dbReference type="EC" id="2.7.1.170"/>
    </reaction>
</comment>
<organism evidence="2">
    <name type="scientific">Sulfurimonas autotrophica</name>
    <dbReference type="NCBI Taxonomy" id="202747"/>
    <lineage>
        <taxon>Bacteria</taxon>
        <taxon>Pseudomonadati</taxon>
        <taxon>Campylobacterota</taxon>
        <taxon>Epsilonproteobacteria</taxon>
        <taxon>Campylobacterales</taxon>
        <taxon>Sulfurimonadaceae</taxon>
        <taxon>Sulfurimonas</taxon>
    </lineage>
</organism>
<proteinExistence type="inferred from homology"/>
<name>A0A7C3G8K1_9BACT</name>
<dbReference type="Gene3D" id="3.30.420.40">
    <property type="match status" value="2"/>
</dbReference>
<dbReference type="UniPathway" id="UPA00343"/>
<keyword evidence="1 2" id="KW-0808">Transferase</keyword>
<dbReference type="GO" id="GO:0006040">
    <property type="term" value="P:amino sugar metabolic process"/>
    <property type="evidence" value="ECO:0007669"/>
    <property type="project" value="InterPro"/>
</dbReference>
<dbReference type="EC" id="2.7.1.170" evidence="1"/>
<dbReference type="CDD" id="cd24050">
    <property type="entry name" value="ASKHA_NBD_ANMK"/>
    <property type="match status" value="1"/>
</dbReference>
<evidence type="ECO:0000256" key="1">
    <source>
        <dbReference type="HAMAP-Rule" id="MF_01270"/>
    </source>
</evidence>
<dbReference type="AlphaFoldDB" id="A0A7C3G8K1"/>
<comment type="function">
    <text evidence="1">Catalyzes the specific phosphorylation of 1,6-anhydro-N-acetylmuramic acid (anhMurNAc) with the simultaneous cleavage of the 1,6-anhydro ring, generating MurNAc-6-P. Is required for the utilization of anhMurNAc either imported from the medium or derived from its own cell wall murein, and thus plays a role in cell wall recycling.</text>
</comment>